<geneLocation type="plasmid" evidence="4">
    <name>pfdu301b</name>
</geneLocation>
<evidence type="ECO:0000313" key="3">
    <source>
        <dbReference type="EMBL" id="QJX81034.1"/>
    </source>
</evidence>
<evidence type="ECO:0000313" key="4">
    <source>
        <dbReference type="Proteomes" id="UP000501076"/>
    </source>
</evidence>
<dbReference type="Pfam" id="PF04101">
    <property type="entry name" value="Glyco_tran_28_C"/>
    <property type="match status" value="1"/>
</dbReference>
<evidence type="ECO:0000259" key="2">
    <source>
        <dbReference type="Pfam" id="PF04101"/>
    </source>
</evidence>
<reference evidence="3 4" key="1">
    <citation type="submission" date="2019-10" db="EMBL/GenBank/DDBJ databases">
        <title>Complete genome sequences for adaption low water activity.</title>
        <authorList>
            <person name="Zhao L."/>
            <person name="Zhong J."/>
        </authorList>
    </citation>
    <scope>NUCLEOTIDE SEQUENCE [LARGE SCALE GENOMIC DNA]</scope>
    <source>
        <strain evidence="3 4">FDU301</strain>
        <plasmid evidence="4">pfdu301b</plasmid>
    </source>
</reference>
<dbReference type="RefSeq" id="WP_171779039.1">
    <property type="nucleotide sequence ID" value="NZ_CP045274.1"/>
</dbReference>
<dbReference type="GO" id="GO:0016758">
    <property type="term" value="F:hexosyltransferase activity"/>
    <property type="evidence" value="ECO:0007669"/>
    <property type="project" value="InterPro"/>
</dbReference>
<keyword evidence="3" id="KW-0614">Plasmid</keyword>
<evidence type="ECO:0000256" key="1">
    <source>
        <dbReference type="ARBA" id="ARBA00023136"/>
    </source>
</evidence>
<dbReference type="EMBL" id="CP045274">
    <property type="protein sequence ID" value="QJX81034.1"/>
    <property type="molecule type" value="Genomic_DNA"/>
</dbReference>
<proteinExistence type="predicted"/>
<dbReference type="SUPFAM" id="SSF53756">
    <property type="entry name" value="UDP-Glycosyltransferase/glycogen phosphorylase"/>
    <property type="match status" value="1"/>
</dbReference>
<dbReference type="Gene3D" id="3.40.50.2000">
    <property type="entry name" value="Glycogen Phosphorylase B"/>
    <property type="match status" value="2"/>
</dbReference>
<gene>
    <name evidence="3" type="ORF">FDZ14_33515</name>
</gene>
<dbReference type="Proteomes" id="UP000501076">
    <property type="component" value="Plasmid pFDU301B"/>
</dbReference>
<dbReference type="PANTHER" id="PTHR21015">
    <property type="entry name" value="UDP-N-ACETYLGLUCOSAMINE--N-ACETYLMURAMYL-(PENTAPEPTIDE) PYROPHOSPHORYL-UNDECAPRENOL N-ACETYLGLUCOSAMINE TRANSFERASE 1"/>
    <property type="match status" value="1"/>
</dbReference>
<dbReference type="PANTHER" id="PTHR21015:SF22">
    <property type="entry name" value="GLYCOSYLTRANSFERASE"/>
    <property type="match status" value="1"/>
</dbReference>
<dbReference type="AlphaFoldDB" id="A0A6M6E693"/>
<feature type="domain" description="Glycosyl transferase family 28 C-terminal" evidence="2">
    <location>
        <begin position="290"/>
        <end position="377"/>
    </location>
</feature>
<dbReference type="InterPro" id="IPR007235">
    <property type="entry name" value="Glyco_trans_28_C"/>
</dbReference>
<name>A0A6M6E693_PRIMG</name>
<protein>
    <recommendedName>
        <fullName evidence="2">Glycosyl transferase family 28 C-terminal domain-containing protein</fullName>
    </recommendedName>
</protein>
<organism evidence="3 4">
    <name type="scientific">Priestia megaterium</name>
    <name type="common">Bacillus megaterium</name>
    <dbReference type="NCBI Taxonomy" id="1404"/>
    <lineage>
        <taxon>Bacteria</taxon>
        <taxon>Bacillati</taxon>
        <taxon>Bacillota</taxon>
        <taxon>Bacilli</taxon>
        <taxon>Bacillales</taxon>
        <taxon>Bacillaceae</taxon>
        <taxon>Priestia</taxon>
    </lineage>
</organism>
<sequence length="412" mass="47228">MARIFMVPNPTGTGHNMRMYSIAYDLVKEKNVNVTVVLSSLQDTFTDLFNGIGVEVIDFNPEKVVNHTKKSHLEKNLNWETMIGGYFSKTFFNGSKILKYMNLFLENKPDVVVSDYNINASIAACLLRIKHVFVTERFNFTLVDVPNDLLEAGEFNVNKNELDEARNSMNALFQWLGDNTSLMLTDKPYVKDMDEGSIIEKYFQEEKIQFVGPMIRPIDQNDDSSFLFELGVKKDAYPLIVATVSGTTMFKENKEKLISLYTKLFEDLKKDYPKVQMVLLAKEDVSVPKGMLSIPYISNWIPLLKKCDLLLSHPGWITVTEVSALKVPAIFCLSSYKEYHEAEAFERLNKMGYETNYGFDSDLFYKKAHRLINNKENLIKSYQNAYKDHSGSKQAAHLITEITCEHSKKVLN</sequence>
<accession>A0A6M6E693</accession>
<keyword evidence="1" id="KW-0472">Membrane</keyword>